<evidence type="ECO:0000259" key="1">
    <source>
        <dbReference type="Pfam" id="PF04685"/>
    </source>
</evidence>
<dbReference type="GO" id="GO:0004553">
    <property type="term" value="F:hydrolase activity, hydrolyzing O-glycosyl compounds"/>
    <property type="evidence" value="ECO:0007669"/>
    <property type="project" value="InterPro"/>
</dbReference>
<proteinExistence type="predicted"/>
<evidence type="ECO:0000259" key="2">
    <source>
        <dbReference type="Pfam" id="PF12215"/>
    </source>
</evidence>
<organism evidence="3 4">
    <name type="scientific">Branchiibius hedensis</name>
    <dbReference type="NCBI Taxonomy" id="672460"/>
    <lineage>
        <taxon>Bacteria</taxon>
        <taxon>Bacillati</taxon>
        <taxon>Actinomycetota</taxon>
        <taxon>Actinomycetes</taxon>
        <taxon>Micrococcales</taxon>
        <taxon>Dermacoccaceae</taxon>
        <taxon>Branchiibius</taxon>
    </lineage>
</organism>
<dbReference type="InterPro" id="IPR024462">
    <property type="entry name" value="GH116_N"/>
</dbReference>
<feature type="domain" description="Glycosyl-hydrolase family 116 catalytic region" evidence="1">
    <location>
        <begin position="464"/>
        <end position="762"/>
    </location>
</feature>
<dbReference type="AlphaFoldDB" id="A0A2Y8ZQL5"/>
<accession>A0A2Y8ZQL5</accession>
<dbReference type="InterPro" id="IPR052566">
    <property type="entry name" value="Non-lysos_glucosylceramidase"/>
</dbReference>
<dbReference type="Proteomes" id="UP000250028">
    <property type="component" value="Unassembled WGS sequence"/>
</dbReference>
<dbReference type="EMBL" id="UESZ01000001">
    <property type="protein sequence ID" value="SSA34671.1"/>
    <property type="molecule type" value="Genomic_DNA"/>
</dbReference>
<dbReference type="InterPro" id="IPR008928">
    <property type="entry name" value="6-hairpin_glycosidase_sf"/>
</dbReference>
<reference evidence="4" key="1">
    <citation type="submission" date="2016-10" db="EMBL/GenBank/DDBJ databases">
        <authorList>
            <person name="Varghese N."/>
            <person name="Submissions S."/>
        </authorList>
    </citation>
    <scope>NUCLEOTIDE SEQUENCE [LARGE SCALE GENOMIC DNA]</scope>
    <source>
        <strain evidence="4">DSM 22951</strain>
    </source>
</reference>
<dbReference type="Gene3D" id="1.50.10.10">
    <property type="match status" value="1"/>
</dbReference>
<dbReference type="Pfam" id="PF04685">
    <property type="entry name" value="DUF608"/>
    <property type="match status" value="1"/>
</dbReference>
<gene>
    <name evidence="3" type="ORF">SAMN04489750_1996</name>
</gene>
<protein>
    <submittedName>
        <fullName evidence="3">Uncharacterized protein, contains GBA2_N and DUF608 domains</fullName>
    </submittedName>
</protein>
<dbReference type="Pfam" id="PF12215">
    <property type="entry name" value="Glyco_hydr_116N"/>
    <property type="match status" value="1"/>
</dbReference>
<feature type="domain" description="Glycosyl-hydrolase family 116 N-terminal" evidence="2">
    <location>
        <begin position="26"/>
        <end position="342"/>
    </location>
</feature>
<evidence type="ECO:0000313" key="4">
    <source>
        <dbReference type="Proteomes" id="UP000250028"/>
    </source>
</evidence>
<keyword evidence="4" id="KW-1185">Reference proteome</keyword>
<sequence>MTYPEAGPADWPVVSNYSGRRLEQIAMPVGGIGTGCISLGGRGQLIDWELFNRPAKGFNPLSFFVVRTQDADGAIATRVLEGALSARDRDGHLGSAVPGAGLPRFTDAVFEAAYPFGRVRLTDPALPVAAMVSAFNPVVPGDADASGLPLLVYRVRLTNLTQQPVRADVCGNVQHIVGWRKTPYGEDRIPEGNVFEAFSGNGFDGVRGYSTTLDDKDETWGTLAFAVLGRQVTSRRTTWARRSWGDSLLDFWDDFAADGQVNEPEKPGAAVPTASLATSVDLAPGQEAEVTFLIAWHAPNRFGWQHDWAGLPQGSHSCDWVGNHYTQRFTDAADVVDQVAPQLADLEAATLRYVRSIAGSDLPVSVQDAILSNVAVLKSPTCFRIADGTFLAWEGCNPTTGSCHGSCTHVWNYQYALEQLFPELAWSMREVEFRWSLDDRGMMSFRAGLPLATNGNRWRVGAADGQMGALVRLHRTWLLSGDDERLRDLWPQARKALEFAWIEHGWDADQDGLMEGCQHNTMDVEYYGPNGVDQSWYLAALVACADMAIVCADADFAARCAQLASTGAKNTDELLYVAGYYEQDVRPAMSVDNIADGLRIRYAGENPAVGSDDLVHPDLQIGSGCTTDQVVGHSMVALSGLDTGLDPQNVTHALQMVVQHNHRNGFTDQLNHLRTFATAEERGLINCSFPRGDRPERPFPYCYEVWTGLEYSAAVGLAIDGSLTAAEEVTADVRDRYDGERRNPFNEIECGNHYVRSMASFGLTHAWSGAAVRGDELSVAPRTGRWPVIAGDRVGVVEVRPDGAAWHATYSPVLGPEFPTVEVRS</sequence>
<dbReference type="GO" id="GO:0005975">
    <property type="term" value="P:carbohydrate metabolic process"/>
    <property type="evidence" value="ECO:0007669"/>
    <property type="project" value="InterPro"/>
</dbReference>
<dbReference type="SUPFAM" id="SSF48208">
    <property type="entry name" value="Six-hairpin glycosidases"/>
    <property type="match status" value="1"/>
</dbReference>
<dbReference type="PANTHER" id="PTHR12654">
    <property type="entry name" value="BILE ACID BETA-GLUCOSIDASE-RELATED"/>
    <property type="match status" value="1"/>
</dbReference>
<dbReference type="PANTHER" id="PTHR12654:SF0">
    <property type="entry name" value="NON-LYSOSOMAL GLUCOSYLCERAMIDASE"/>
    <property type="match status" value="1"/>
</dbReference>
<evidence type="ECO:0000313" key="3">
    <source>
        <dbReference type="EMBL" id="SSA34671.1"/>
    </source>
</evidence>
<dbReference type="InterPro" id="IPR012341">
    <property type="entry name" value="6hp_glycosidase-like_sf"/>
</dbReference>
<name>A0A2Y8ZQL5_9MICO</name>
<dbReference type="InterPro" id="IPR006775">
    <property type="entry name" value="GH116_catalytic"/>
</dbReference>
<dbReference type="RefSeq" id="WP_211310214.1">
    <property type="nucleotide sequence ID" value="NZ_QGDN01000001.1"/>
</dbReference>